<feature type="domain" description="Hydantoinase A/oxoprolinase" evidence="1">
    <location>
        <begin position="210"/>
        <end position="499"/>
    </location>
</feature>
<dbReference type="InterPro" id="IPR043129">
    <property type="entry name" value="ATPase_NBD"/>
</dbReference>
<dbReference type="Pfam" id="PF05378">
    <property type="entry name" value="Hydant_A_N"/>
    <property type="match status" value="1"/>
</dbReference>
<organism evidence="4 5">
    <name type="scientific">Ferrovibrio terrae</name>
    <dbReference type="NCBI Taxonomy" id="2594003"/>
    <lineage>
        <taxon>Bacteria</taxon>
        <taxon>Pseudomonadati</taxon>
        <taxon>Pseudomonadota</taxon>
        <taxon>Alphaproteobacteria</taxon>
        <taxon>Rhodospirillales</taxon>
        <taxon>Rhodospirillaceae</taxon>
        <taxon>Ferrovibrio</taxon>
    </lineage>
</organism>
<dbReference type="SUPFAM" id="SSF53067">
    <property type="entry name" value="Actin-like ATPase domain"/>
    <property type="match status" value="1"/>
</dbReference>
<dbReference type="InterPro" id="IPR049517">
    <property type="entry name" value="ACX-like_C"/>
</dbReference>
<evidence type="ECO:0000259" key="2">
    <source>
        <dbReference type="Pfam" id="PF05378"/>
    </source>
</evidence>
<keyword evidence="5" id="KW-1185">Reference proteome</keyword>
<dbReference type="EMBL" id="CP041636">
    <property type="protein sequence ID" value="QDO99412.1"/>
    <property type="molecule type" value="Genomic_DNA"/>
</dbReference>
<accession>A0A516H6P0</accession>
<dbReference type="InterPro" id="IPR008040">
    <property type="entry name" value="Hydant_A_N"/>
</dbReference>
<name>A0A516H6P0_9PROT</name>
<evidence type="ECO:0000259" key="1">
    <source>
        <dbReference type="Pfam" id="PF01968"/>
    </source>
</evidence>
<dbReference type="Proteomes" id="UP000317496">
    <property type="component" value="Chromosome"/>
</dbReference>
<dbReference type="RefSeq" id="WP_144258408.1">
    <property type="nucleotide sequence ID" value="NZ_CP041636.1"/>
</dbReference>
<evidence type="ECO:0000313" key="4">
    <source>
        <dbReference type="EMBL" id="QDO99412.1"/>
    </source>
</evidence>
<feature type="domain" description="Acetophenone carboxylase-like C-terminal" evidence="3">
    <location>
        <begin position="516"/>
        <end position="686"/>
    </location>
</feature>
<dbReference type="AlphaFoldDB" id="A0A516H6P0"/>
<dbReference type="OrthoDB" id="9759608at2"/>
<feature type="domain" description="Hydantoinase/oxoprolinase N-terminal" evidence="2">
    <location>
        <begin position="18"/>
        <end position="183"/>
    </location>
</feature>
<dbReference type="PANTHER" id="PTHR11365">
    <property type="entry name" value="5-OXOPROLINASE RELATED"/>
    <property type="match status" value="1"/>
</dbReference>
<evidence type="ECO:0000313" key="5">
    <source>
        <dbReference type="Proteomes" id="UP000317496"/>
    </source>
</evidence>
<dbReference type="Pfam" id="PF19278">
    <property type="entry name" value="Hydant_A_C"/>
    <property type="match status" value="1"/>
</dbReference>
<dbReference type="InterPro" id="IPR002821">
    <property type="entry name" value="Hydantoinase_A"/>
</dbReference>
<evidence type="ECO:0000259" key="3">
    <source>
        <dbReference type="Pfam" id="PF19278"/>
    </source>
</evidence>
<dbReference type="Pfam" id="PF01968">
    <property type="entry name" value="Hydantoinase_A"/>
    <property type="match status" value="1"/>
</dbReference>
<dbReference type="GO" id="GO:0017168">
    <property type="term" value="F:5-oxoprolinase (ATP-hydrolyzing) activity"/>
    <property type="evidence" value="ECO:0007669"/>
    <property type="project" value="TreeGrafter"/>
</dbReference>
<reference evidence="4 5" key="1">
    <citation type="submission" date="2019-07" db="EMBL/GenBank/DDBJ databases">
        <title>Genome sequencing for Ferrovibrio sp. K5.</title>
        <authorList>
            <person name="Park S.-J."/>
        </authorList>
    </citation>
    <scope>NUCLEOTIDE SEQUENCE [LARGE SCALE GENOMIC DNA]</scope>
    <source>
        <strain evidence="4 5">K5</strain>
    </source>
</reference>
<dbReference type="GO" id="GO:0006749">
    <property type="term" value="P:glutathione metabolic process"/>
    <property type="evidence" value="ECO:0007669"/>
    <property type="project" value="TreeGrafter"/>
</dbReference>
<dbReference type="PANTHER" id="PTHR11365:SF23">
    <property type="entry name" value="HYPOTHETICAL 5-OXOPROLINASE (EUROFUNG)-RELATED"/>
    <property type="match status" value="1"/>
</dbReference>
<dbReference type="GO" id="GO:0005829">
    <property type="term" value="C:cytosol"/>
    <property type="evidence" value="ECO:0007669"/>
    <property type="project" value="TreeGrafter"/>
</dbReference>
<sequence length="695" mass="73164">MPTSQQIEAGRLAPRLAVGVDVGGTFTDVFFLDEANGHIDVAKVPSTRGDQAAGFIEGLRSKAELKQIATVVHGTTVGTNALLERKGARTGIITTRGFRDVLEMRRRDRPTTWGLWGQFTPVVPRDLRLEVAERVLADGSIRETVDAEEVKQAARELLARGAEAVAVVFINAYANPGNERVALAAVKDVWPNAYVTASSDILPEIREFERTSTAALNAYLQPPVGSYLRKLESRLQGDGFAGQLLIVQSNGGVMSVDSAASRPVRTALSGPAAGVIACQHIAVAAGFPNVVTCDMGGTSFDVSLIADGAPAMSAQTAIDFGMVVRAPMVEITTIGAGGGSIAWIDRGGILQIGPESAGSDPGPVAYGLGNDRPTVTDANVVMGRIDAERPIGGKLKRLDVEAAKAAIAEHIAEPLGLDVMAAAEAIIKVANSRMAGAIRLVSIERGHNPRDFAAMPFGGGGALHVGALIKEVGLASALVPRFPGVTSALGCVIADMRHDFVRTVNKTLDDTDPSVLDTAIAEAAGEGLRLLDQAGIAFEGRTISVELDMSYLGQTHTVAVPLPGDFTQPAKLSRAGIKTAFEAAYAAAFGRVLENIGIRVLNLRVAVIGRRKKFDLALLAPPSEGSVEAAKRTTRKVWIDGAWHEAGIFRRLELPLGAVVPGPAILEQPDTTILIEADLVGEVDKFGNLIVRRKA</sequence>
<dbReference type="InterPro" id="IPR045079">
    <property type="entry name" value="Oxoprolinase-like"/>
</dbReference>
<gene>
    <name evidence="4" type="ORF">FNB15_19960</name>
</gene>
<proteinExistence type="predicted"/>
<protein>
    <submittedName>
        <fullName evidence="4">Hydantoinase/oxoprolinase family protein</fullName>
    </submittedName>
</protein>
<dbReference type="KEGG" id="fer:FNB15_19960"/>